<protein>
    <submittedName>
        <fullName evidence="1">Uncharacterized protein</fullName>
    </submittedName>
</protein>
<accession>M5F9G8</accession>
<sequence length="35" mass="4016">MRLLSQRGLSEFRSSGDFEERDFSLKLRTTINAGP</sequence>
<proteinExistence type="predicted"/>
<dbReference type="EMBL" id="CAUM01000146">
    <property type="protein sequence ID" value="CCV08566.1"/>
    <property type="molecule type" value="Genomic_DNA"/>
</dbReference>
<keyword evidence="2" id="KW-1185">Reference proteome</keyword>
<name>M5F9G8_9HYPH</name>
<dbReference type="AlphaFoldDB" id="M5F9G8"/>
<organism evidence="1 2">
    <name type="scientific">Mesorhizobium metallidurans STM 2683</name>
    <dbReference type="NCBI Taxonomy" id="1297569"/>
    <lineage>
        <taxon>Bacteria</taxon>
        <taxon>Pseudomonadati</taxon>
        <taxon>Pseudomonadota</taxon>
        <taxon>Alphaproteobacteria</taxon>
        <taxon>Hyphomicrobiales</taxon>
        <taxon>Phyllobacteriaceae</taxon>
        <taxon>Mesorhizobium</taxon>
    </lineage>
</organism>
<evidence type="ECO:0000313" key="1">
    <source>
        <dbReference type="EMBL" id="CCV08566.1"/>
    </source>
</evidence>
<reference evidence="1 2" key="1">
    <citation type="submission" date="2013-02" db="EMBL/GenBank/DDBJ databases">
        <authorList>
            <person name="Genoscope - CEA"/>
        </authorList>
    </citation>
    <scope>NUCLEOTIDE SEQUENCE [LARGE SCALE GENOMIC DNA]</scope>
    <source>
        <strain evidence="1 2">STM 2683</strain>
    </source>
</reference>
<gene>
    <name evidence="1" type="ORF">MESS2_760088</name>
</gene>
<evidence type="ECO:0000313" key="2">
    <source>
        <dbReference type="Proteomes" id="UP000012062"/>
    </source>
</evidence>
<dbReference type="Proteomes" id="UP000012062">
    <property type="component" value="Unassembled WGS sequence"/>
</dbReference>
<comment type="caution">
    <text evidence="1">The sequence shown here is derived from an EMBL/GenBank/DDBJ whole genome shotgun (WGS) entry which is preliminary data.</text>
</comment>